<dbReference type="Gene3D" id="3.30.420.10">
    <property type="entry name" value="Ribonuclease H-like superfamily/Ribonuclease H"/>
    <property type="match status" value="1"/>
</dbReference>
<dbReference type="GO" id="GO:0008408">
    <property type="term" value="F:3'-5' exonuclease activity"/>
    <property type="evidence" value="ECO:0007669"/>
    <property type="project" value="InterPro"/>
</dbReference>
<feature type="non-terminal residue" evidence="2">
    <location>
        <position position="294"/>
    </location>
</feature>
<reference evidence="2" key="1">
    <citation type="journal article" date="2015" name="Nature">
        <title>Complex archaea that bridge the gap between prokaryotes and eukaryotes.</title>
        <authorList>
            <person name="Spang A."/>
            <person name="Saw J.H."/>
            <person name="Jorgensen S.L."/>
            <person name="Zaremba-Niedzwiedzka K."/>
            <person name="Martijn J."/>
            <person name="Lind A.E."/>
            <person name="van Eijk R."/>
            <person name="Schleper C."/>
            <person name="Guy L."/>
            <person name="Ettema T.J."/>
        </authorList>
    </citation>
    <scope>NUCLEOTIDE SEQUENCE</scope>
</reference>
<dbReference type="SUPFAM" id="SSF53098">
    <property type="entry name" value="Ribonuclease H-like"/>
    <property type="match status" value="1"/>
</dbReference>
<organism evidence="2">
    <name type="scientific">marine sediment metagenome</name>
    <dbReference type="NCBI Taxonomy" id="412755"/>
    <lineage>
        <taxon>unclassified sequences</taxon>
        <taxon>metagenomes</taxon>
        <taxon>ecological metagenomes</taxon>
    </lineage>
</organism>
<dbReference type="GO" id="GO:0006139">
    <property type="term" value="P:nucleobase-containing compound metabolic process"/>
    <property type="evidence" value="ECO:0007669"/>
    <property type="project" value="InterPro"/>
</dbReference>
<comment type="caution">
    <text evidence="2">The sequence shown here is derived from an EMBL/GenBank/DDBJ whole genome shotgun (WGS) entry which is preliminary data.</text>
</comment>
<accession>A0A0F9AGE0</accession>
<evidence type="ECO:0000259" key="1">
    <source>
        <dbReference type="Pfam" id="PF01612"/>
    </source>
</evidence>
<dbReference type="Pfam" id="PF01612">
    <property type="entry name" value="DNA_pol_A_exo1"/>
    <property type="match status" value="1"/>
</dbReference>
<name>A0A0F9AGE0_9ZZZZ</name>
<dbReference type="AlphaFoldDB" id="A0A0F9AGE0"/>
<dbReference type="InterPro" id="IPR002562">
    <property type="entry name" value="3'-5'_exonuclease_dom"/>
</dbReference>
<dbReference type="GO" id="GO:0003676">
    <property type="term" value="F:nucleic acid binding"/>
    <property type="evidence" value="ECO:0007669"/>
    <property type="project" value="InterPro"/>
</dbReference>
<dbReference type="EMBL" id="LAZR01042811">
    <property type="protein sequence ID" value="KKL08614.1"/>
    <property type="molecule type" value="Genomic_DNA"/>
</dbReference>
<feature type="domain" description="3'-5' exonuclease" evidence="1">
    <location>
        <begin position="131"/>
        <end position="276"/>
    </location>
</feature>
<protein>
    <recommendedName>
        <fullName evidence="1">3'-5' exonuclease domain-containing protein</fullName>
    </recommendedName>
</protein>
<proteinExistence type="predicted"/>
<sequence length="294" mass="32942">MLVVWTNATGKALKKAVSIPLNSLGASWEVIPVSHIPKVAKGDVVLAMGVQALARLQSFKMVPKGRSVKSVRGQCFKGPNTGASFLVTYDPGIVHREPDKGPMISWDARLAHRLYTTGTTVPEVGEYKWTEDLNALIEHTADRPLSFVGLDAETENLFPHYPEKQIVTTQWSTEEGTAYVIDHFTKHGGKLTPLLREQMEYLLHEKSIRFWGANLKFDLGWMHYKWGLTCSNFTFDLLIAASLVDENRVNSLNALTKELTYSLGGYDEEFERTADKSDMATELAKDRDGFLIYA</sequence>
<dbReference type="InterPro" id="IPR036397">
    <property type="entry name" value="RNaseH_sf"/>
</dbReference>
<evidence type="ECO:0000313" key="2">
    <source>
        <dbReference type="EMBL" id="KKL08614.1"/>
    </source>
</evidence>
<gene>
    <name evidence="2" type="ORF">LCGC14_2574080</name>
</gene>
<dbReference type="InterPro" id="IPR012337">
    <property type="entry name" value="RNaseH-like_sf"/>
</dbReference>